<keyword evidence="2" id="KW-0472">Membrane</keyword>
<keyword evidence="2" id="KW-0812">Transmembrane</keyword>
<reference evidence="4" key="1">
    <citation type="journal article" date="2019" name="Int. J. Syst. Evol. Microbiol.">
        <title>The Global Catalogue of Microorganisms (GCM) 10K type strain sequencing project: providing services to taxonomists for standard genome sequencing and annotation.</title>
        <authorList>
            <consortium name="The Broad Institute Genomics Platform"/>
            <consortium name="The Broad Institute Genome Sequencing Center for Infectious Disease"/>
            <person name="Wu L."/>
            <person name="Ma J."/>
        </authorList>
    </citation>
    <scope>NUCLEOTIDE SEQUENCE [LARGE SCALE GENOMIC DNA]</scope>
    <source>
        <strain evidence="4">CGMCC 4.7682</strain>
    </source>
</reference>
<protein>
    <recommendedName>
        <fullName evidence="5">DUF4440 domain-containing protein</fullName>
    </recommendedName>
</protein>
<feature type="region of interest" description="Disordered" evidence="1">
    <location>
        <begin position="33"/>
        <end position="58"/>
    </location>
</feature>
<keyword evidence="4" id="KW-1185">Reference proteome</keyword>
<proteinExistence type="predicted"/>
<dbReference type="RefSeq" id="WP_377868215.1">
    <property type="nucleotide sequence ID" value="NZ_JBHMAY010000005.1"/>
</dbReference>
<dbReference type="EMBL" id="JBHRWI010000012">
    <property type="protein sequence ID" value="MFC3510202.1"/>
    <property type="molecule type" value="Genomic_DNA"/>
</dbReference>
<feature type="compositionally biased region" description="Low complexity" evidence="1">
    <location>
        <begin position="34"/>
        <end position="58"/>
    </location>
</feature>
<sequence>MSKRGTVMLCLGGVVATGSIVVLVLGLTASTGNPSRPVASPIAPSSRPSSSLPARDLPVGQLSDESLNRALRTASPSNLDPQLEKPLLVLATAALLADLTGAGRERFSDYLPGEPLTWIYRDVRVQGAVACRIDDVRVETHLLWAGVSPDGQHLERQTALIRLRYFRQSWRPLRS</sequence>
<evidence type="ECO:0000313" key="3">
    <source>
        <dbReference type="EMBL" id="MFC3510202.1"/>
    </source>
</evidence>
<evidence type="ECO:0000313" key="4">
    <source>
        <dbReference type="Proteomes" id="UP001595764"/>
    </source>
</evidence>
<evidence type="ECO:0000256" key="2">
    <source>
        <dbReference type="SAM" id="Phobius"/>
    </source>
</evidence>
<keyword evidence="2" id="KW-1133">Transmembrane helix</keyword>
<dbReference type="Proteomes" id="UP001595764">
    <property type="component" value="Unassembled WGS sequence"/>
</dbReference>
<name>A0ABV7QBT2_9PSEU</name>
<comment type="caution">
    <text evidence="3">The sequence shown here is derived from an EMBL/GenBank/DDBJ whole genome shotgun (WGS) entry which is preliminary data.</text>
</comment>
<organism evidence="3 4">
    <name type="scientific">Amycolatopsis halotolerans</name>
    <dbReference type="NCBI Taxonomy" id="330083"/>
    <lineage>
        <taxon>Bacteria</taxon>
        <taxon>Bacillati</taxon>
        <taxon>Actinomycetota</taxon>
        <taxon>Actinomycetes</taxon>
        <taxon>Pseudonocardiales</taxon>
        <taxon>Pseudonocardiaceae</taxon>
        <taxon>Amycolatopsis</taxon>
    </lineage>
</organism>
<evidence type="ECO:0000256" key="1">
    <source>
        <dbReference type="SAM" id="MobiDB-lite"/>
    </source>
</evidence>
<accession>A0ABV7QBT2</accession>
<feature type="transmembrane region" description="Helical" evidence="2">
    <location>
        <begin position="7"/>
        <end position="27"/>
    </location>
</feature>
<evidence type="ECO:0008006" key="5">
    <source>
        <dbReference type="Google" id="ProtNLM"/>
    </source>
</evidence>
<gene>
    <name evidence="3" type="ORF">ACFORO_08515</name>
</gene>